<dbReference type="GO" id="GO:0005856">
    <property type="term" value="C:cytoskeleton"/>
    <property type="evidence" value="ECO:0007669"/>
    <property type="project" value="TreeGrafter"/>
</dbReference>
<dbReference type="Pfam" id="PF12075">
    <property type="entry name" value="KN_motif"/>
    <property type="match status" value="1"/>
</dbReference>
<dbReference type="GO" id="GO:0005737">
    <property type="term" value="C:cytoplasm"/>
    <property type="evidence" value="ECO:0007669"/>
    <property type="project" value="TreeGrafter"/>
</dbReference>
<evidence type="ECO:0000256" key="5">
    <source>
        <dbReference type="SAM" id="MobiDB-lite"/>
    </source>
</evidence>
<dbReference type="GO" id="GO:0030837">
    <property type="term" value="P:negative regulation of actin filament polymerization"/>
    <property type="evidence" value="ECO:0007669"/>
    <property type="project" value="InterPro"/>
</dbReference>
<dbReference type="SUPFAM" id="SSF48403">
    <property type="entry name" value="Ankyrin repeat"/>
    <property type="match status" value="1"/>
</dbReference>
<keyword evidence="1" id="KW-0677">Repeat</keyword>
<feature type="region of interest" description="Disordered" evidence="5">
    <location>
        <begin position="315"/>
        <end position="361"/>
    </location>
</feature>
<evidence type="ECO:0000256" key="3">
    <source>
        <dbReference type="ARBA" id="ARBA00023054"/>
    </source>
</evidence>
<dbReference type="Proteomes" id="UP000824540">
    <property type="component" value="Unassembled WGS sequence"/>
</dbReference>
<dbReference type="InterPro" id="IPR002110">
    <property type="entry name" value="Ankyrin_rpt"/>
</dbReference>
<keyword evidence="2 4" id="KW-0040">ANK repeat</keyword>
<feature type="region of interest" description="Disordered" evidence="5">
    <location>
        <begin position="493"/>
        <end position="593"/>
    </location>
</feature>
<keyword evidence="3" id="KW-0175">Coiled coil</keyword>
<feature type="region of interest" description="Disordered" evidence="5">
    <location>
        <begin position="693"/>
        <end position="757"/>
    </location>
</feature>
<comment type="caution">
    <text evidence="6">The sequence shown here is derived from an EMBL/GenBank/DDBJ whole genome shotgun (WGS) entry which is preliminary data.</text>
</comment>
<feature type="compositionally biased region" description="Polar residues" evidence="5">
    <location>
        <begin position="315"/>
        <end position="325"/>
    </location>
</feature>
<evidence type="ECO:0000256" key="4">
    <source>
        <dbReference type="PROSITE-ProRule" id="PRU00023"/>
    </source>
</evidence>
<protein>
    <submittedName>
        <fullName evidence="6">Uncharacterized protein</fullName>
    </submittedName>
</protein>
<accession>A0A8T2NT14</accession>
<organism evidence="6 7">
    <name type="scientific">Albula glossodonta</name>
    <name type="common">roundjaw bonefish</name>
    <dbReference type="NCBI Taxonomy" id="121402"/>
    <lineage>
        <taxon>Eukaryota</taxon>
        <taxon>Metazoa</taxon>
        <taxon>Chordata</taxon>
        <taxon>Craniata</taxon>
        <taxon>Vertebrata</taxon>
        <taxon>Euteleostomi</taxon>
        <taxon>Actinopterygii</taxon>
        <taxon>Neopterygii</taxon>
        <taxon>Teleostei</taxon>
        <taxon>Albuliformes</taxon>
        <taxon>Albulidae</taxon>
        <taxon>Albula</taxon>
    </lineage>
</organism>
<dbReference type="InterPro" id="IPR036770">
    <property type="entry name" value="Ankyrin_rpt-contain_sf"/>
</dbReference>
<dbReference type="OrthoDB" id="5406014at2759"/>
<feature type="compositionally biased region" description="Basic and acidic residues" evidence="5">
    <location>
        <begin position="740"/>
        <end position="749"/>
    </location>
</feature>
<dbReference type="Gene3D" id="1.25.40.20">
    <property type="entry name" value="Ankyrin repeat-containing domain"/>
    <property type="match status" value="1"/>
</dbReference>
<feature type="region of interest" description="Disordered" evidence="5">
    <location>
        <begin position="402"/>
        <end position="459"/>
    </location>
</feature>
<dbReference type="InterPro" id="IPR047184">
    <property type="entry name" value="KANK1-4"/>
</dbReference>
<sequence>MKGYTIRASFGITVPIGQSELNSDDGFELRALWWSCGRFELRACGRVVMGLGFEGSVVELRRVLTEGPLVELWQTTDQTFSYHTWIRHEKTFRIFACDAHGSRHVPAFIPGASGDGLQVLVTCIIQLRTKPQSVIPPQLFPSHCMLEQGHPNVQSCANGFHPKASVNGEQRRPVPYSVETPYGFRLDLDFLKYVDDIEKGNTIKRVFIQRRNRGPKFSTLPRNFSLPGYGYGCGYRPAQRDTWASSPALGPVAKTHLSEELEFGACDGVPLGVPGSPGVSYATLRALEEASIKAFDEQPLGVHVRPYLLRASSMPVTTLQRTSSEASDERAAPAPGGPRWENGSAEDVFGGGPPPGGPGLQLQLAAALQRITELEEQARVVGELRAQIFALREDKQRLLLRLHPKGQPQNRSTESGMDPPGSPSAVNKSSPEQKEGVIVTDGGAQGPESPLTSSDADPTSITVLQDRITDLQEKLCQSCQDLEESSTRLRDLTQDNRLKEDRIKQLSERVHSEPGASQRAEHRDVCDMPANTSAEHKHSEGASTHHSDVDTEQKDLTSSGTQTDIRLPASKGTVCSGDPPQHPDTMETDRPSTRASIELYVARIRALLQEQWECMSRGDPDKTLQQPGSKMSSLQTELLSYIQTLSSLCASPAQTGGATNQAALKSIMKKSDSAEKLGVGGAKKNLKFVGVNGGYETTSSEESSSEESVEGGQEHGDDSVAPEGPAGDSEEGVMGVEPGSRAREPREGSPAEQPGRNLVDEDFKAVCLFLKDRLEEVASPNNEMRQALTVLYQVWFHASSQKDSEAETVALYLAQARDAAPAMLHFLVNLADANDNTALHYSVSHSNFSIVKLLLDTGLCDVDHRNKAGYTAIMLASLTLADSPEDMEVVQKLMELGDINARASQVGRTALSLALDSSHSEIADLLRAHGDAGPR</sequence>
<feature type="repeat" description="ANK" evidence="4">
    <location>
        <begin position="834"/>
        <end position="858"/>
    </location>
</feature>
<dbReference type="PROSITE" id="PS50088">
    <property type="entry name" value="ANK_REPEAT"/>
    <property type="match status" value="1"/>
</dbReference>
<dbReference type="EMBL" id="JAFBMS010000024">
    <property type="protein sequence ID" value="KAG9343349.1"/>
    <property type="molecule type" value="Genomic_DNA"/>
</dbReference>
<dbReference type="InterPro" id="IPR021939">
    <property type="entry name" value="KN_motif"/>
</dbReference>
<feature type="compositionally biased region" description="Basic and acidic residues" evidence="5">
    <location>
        <begin position="493"/>
        <end position="512"/>
    </location>
</feature>
<dbReference type="Pfam" id="PF12796">
    <property type="entry name" value="Ank_2"/>
    <property type="match status" value="1"/>
</dbReference>
<reference evidence="6" key="1">
    <citation type="thesis" date="2021" institute="BYU ScholarsArchive" country="Provo, UT, USA">
        <title>Applications of and Algorithms for Genome Assembly and Genomic Analyses with an Emphasis on Marine Teleosts.</title>
        <authorList>
            <person name="Pickett B.D."/>
        </authorList>
    </citation>
    <scope>NUCLEOTIDE SEQUENCE</scope>
    <source>
        <strain evidence="6">HI-2016</strain>
    </source>
</reference>
<keyword evidence="7" id="KW-1185">Reference proteome</keyword>
<feature type="compositionally biased region" description="Polar residues" evidence="5">
    <location>
        <begin position="450"/>
        <end position="459"/>
    </location>
</feature>
<gene>
    <name evidence="6" type="ORF">JZ751_014330</name>
</gene>
<feature type="compositionally biased region" description="Basic and acidic residues" evidence="5">
    <location>
        <begin position="534"/>
        <end position="555"/>
    </location>
</feature>
<evidence type="ECO:0000313" key="7">
    <source>
        <dbReference type="Proteomes" id="UP000824540"/>
    </source>
</evidence>
<evidence type="ECO:0000256" key="1">
    <source>
        <dbReference type="ARBA" id="ARBA00022737"/>
    </source>
</evidence>
<dbReference type="SMART" id="SM00248">
    <property type="entry name" value="ANK"/>
    <property type="match status" value="3"/>
</dbReference>
<name>A0A8T2NT14_9TELE</name>
<evidence type="ECO:0000256" key="2">
    <source>
        <dbReference type="ARBA" id="ARBA00023043"/>
    </source>
</evidence>
<dbReference type="PANTHER" id="PTHR24168:SF24">
    <property type="entry name" value="KN MOTIF AND ANKYRIN REPEAT DOMAIN-CONTAINING PROTEIN 4"/>
    <property type="match status" value="1"/>
</dbReference>
<proteinExistence type="predicted"/>
<evidence type="ECO:0000313" key="6">
    <source>
        <dbReference type="EMBL" id="KAG9343349.1"/>
    </source>
</evidence>
<dbReference type="PANTHER" id="PTHR24168">
    <property type="entry name" value="KN MOTIF AND ANKYRIN REPEAT DOMAIN-CONTAINING"/>
    <property type="match status" value="1"/>
</dbReference>
<dbReference type="AlphaFoldDB" id="A0A8T2NT14"/>
<dbReference type="PROSITE" id="PS50297">
    <property type="entry name" value="ANK_REP_REGION"/>
    <property type="match status" value="1"/>
</dbReference>